<organism evidence="4 5">
    <name type="scientific">Xylanibacter brevis</name>
    <dbReference type="NCBI Taxonomy" id="83231"/>
    <lineage>
        <taxon>Bacteria</taxon>
        <taxon>Pseudomonadati</taxon>
        <taxon>Bacteroidota</taxon>
        <taxon>Bacteroidia</taxon>
        <taxon>Bacteroidales</taxon>
        <taxon>Prevotellaceae</taxon>
        <taxon>Xylanibacter</taxon>
    </lineage>
</organism>
<keyword evidence="5" id="KW-1185">Reference proteome</keyword>
<dbReference type="InterPro" id="IPR018077">
    <property type="entry name" value="Glyco_hydro_fam25_subgr"/>
</dbReference>
<evidence type="ECO:0000256" key="2">
    <source>
        <dbReference type="ARBA" id="ARBA00022801"/>
    </source>
</evidence>
<dbReference type="EMBL" id="JADYTN010000019">
    <property type="protein sequence ID" value="MCF2564245.1"/>
    <property type="molecule type" value="Genomic_DNA"/>
</dbReference>
<dbReference type="InterPro" id="IPR017853">
    <property type="entry name" value="GH"/>
</dbReference>
<reference evidence="4 5" key="1">
    <citation type="submission" date="2020-12" db="EMBL/GenBank/DDBJ databases">
        <title>Whole genome sequences of gut porcine anaerobes.</title>
        <authorList>
            <person name="Kubasova T."/>
            <person name="Jahodarova E."/>
            <person name="Rychlik I."/>
        </authorList>
    </citation>
    <scope>NUCLEOTIDE SEQUENCE [LARGE SCALE GENOMIC DNA]</scope>
    <source>
        <strain evidence="4 5">An925</strain>
    </source>
</reference>
<dbReference type="SMART" id="SM00641">
    <property type="entry name" value="Glyco_25"/>
    <property type="match status" value="1"/>
</dbReference>
<keyword evidence="2 4" id="KW-0378">Hydrolase</keyword>
<accession>A0ABS9CHB2</accession>
<protein>
    <submittedName>
        <fullName evidence="4">Glycosyl hydrolase family 25</fullName>
    </submittedName>
</protein>
<dbReference type="PANTHER" id="PTHR34135:SF2">
    <property type="entry name" value="LYSOZYME"/>
    <property type="match status" value="1"/>
</dbReference>
<dbReference type="PANTHER" id="PTHR34135">
    <property type="entry name" value="LYSOZYME"/>
    <property type="match status" value="1"/>
</dbReference>
<dbReference type="Proteomes" id="UP001200470">
    <property type="component" value="Unassembled WGS sequence"/>
</dbReference>
<sequence length="291" mass="33691">MDTLGLASGQGSIVRQDGSSYTGMWVNDRPEGWGFESSSHGIKAGEWRKGRFLGEKIKYTSERIYGIDISRHQHEKGRKRFTINWRQVRITSLGSKHNKHVMGRPDFPISFVYIKATEGISIRNRYYAADCQQARRQGIRVGAYHFMSLKTSAERQARHFLRYAQFRRGDFPPVLDVEPSHAQISAIGGAEQLFKLIRTWCNIVERSTGHRPILYVSQMFVNRYLSKAPDIKQRYKVWIARYGEYKPDVHLVFWQLSPEGRVAGIHGPVDINVFNGYGLQYQEFLRNNTMK</sequence>
<evidence type="ECO:0000313" key="4">
    <source>
        <dbReference type="EMBL" id="MCF2564245.1"/>
    </source>
</evidence>
<evidence type="ECO:0000313" key="5">
    <source>
        <dbReference type="Proteomes" id="UP001200470"/>
    </source>
</evidence>
<dbReference type="SUPFAM" id="SSF82185">
    <property type="entry name" value="Histone H3 K4-specific methyltransferase SET7/9 N-terminal domain"/>
    <property type="match status" value="1"/>
</dbReference>
<dbReference type="PROSITE" id="PS51904">
    <property type="entry name" value="GLYCOSYL_HYDROL_F25_2"/>
    <property type="match status" value="1"/>
</dbReference>
<dbReference type="InterPro" id="IPR002053">
    <property type="entry name" value="Glyco_hydro_25"/>
</dbReference>
<evidence type="ECO:0000256" key="1">
    <source>
        <dbReference type="ARBA" id="ARBA00010646"/>
    </source>
</evidence>
<dbReference type="Pfam" id="PF01183">
    <property type="entry name" value="Glyco_hydro_25"/>
    <property type="match status" value="1"/>
</dbReference>
<gene>
    <name evidence="4" type="ORF">I6E12_08980</name>
</gene>
<proteinExistence type="inferred from homology"/>
<comment type="similarity">
    <text evidence="1">Belongs to the glycosyl hydrolase 25 family.</text>
</comment>
<dbReference type="SUPFAM" id="SSF51445">
    <property type="entry name" value="(Trans)glycosidases"/>
    <property type="match status" value="1"/>
</dbReference>
<keyword evidence="3" id="KW-0326">Glycosidase</keyword>
<name>A0ABS9CHB2_9BACT</name>
<comment type="caution">
    <text evidence="4">The sequence shown here is derived from an EMBL/GenBank/DDBJ whole genome shotgun (WGS) entry which is preliminary data.</text>
</comment>
<dbReference type="GO" id="GO:0016787">
    <property type="term" value="F:hydrolase activity"/>
    <property type="evidence" value="ECO:0007669"/>
    <property type="project" value="UniProtKB-KW"/>
</dbReference>
<dbReference type="Gene3D" id="3.20.20.80">
    <property type="entry name" value="Glycosidases"/>
    <property type="match status" value="1"/>
</dbReference>
<evidence type="ECO:0000256" key="3">
    <source>
        <dbReference type="ARBA" id="ARBA00023295"/>
    </source>
</evidence>